<name>A0AAX1PFP6_AERSA</name>
<gene>
    <name evidence="1" type="ORF">DEU50_11547</name>
</gene>
<comment type="caution">
    <text evidence="1">The sequence shown here is derived from an EMBL/GenBank/DDBJ whole genome shotgun (WGS) entry which is preliminary data.</text>
</comment>
<dbReference type="EMBL" id="QLLM01000015">
    <property type="protein sequence ID" value="RAJ01878.1"/>
    <property type="molecule type" value="Genomic_DNA"/>
</dbReference>
<dbReference type="SUPFAM" id="SSF48452">
    <property type="entry name" value="TPR-like"/>
    <property type="match status" value="1"/>
</dbReference>
<dbReference type="Proteomes" id="UP000249422">
    <property type="component" value="Unassembled WGS sequence"/>
</dbReference>
<evidence type="ECO:0000313" key="1">
    <source>
        <dbReference type="EMBL" id="RAJ01878.1"/>
    </source>
</evidence>
<evidence type="ECO:0000313" key="2">
    <source>
        <dbReference type="Proteomes" id="UP000249422"/>
    </source>
</evidence>
<proteinExistence type="predicted"/>
<protein>
    <recommendedName>
        <fullName evidence="3">TPR domain protein</fullName>
    </recommendedName>
</protein>
<reference evidence="1 2" key="1">
    <citation type="submission" date="2018-06" db="EMBL/GenBank/DDBJ databases">
        <title>Freshwater and sediment microbial communities from various areas in North America, analyzing microbe dynamics in response to fracking.</title>
        <authorList>
            <person name="Lamendella R."/>
        </authorList>
    </citation>
    <scope>NUCLEOTIDE SEQUENCE [LARGE SCALE GENOMIC DNA]</scope>
    <source>
        <strain evidence="1 2">17</strain>
    </source>
</reference>
<sequence>MAGIMTGTWVKGWVGTTDSDSSMVHWKQQTLSGNRYFDAGEYAKALSYYQQALWLARQQFSFWHDADEAVAALVVAHHNLADLLIAMTLPDRAADLLCHIHDCLLATSQSPACPSPLRAAALRHTRSTHTELIAFVRKHGTQDAIQRCLGQCLCHAEPAHQLH</sequence>
<evidence type="ECO:0008006" key="3">
    <source>
        <dbReference type="Google" id="ProtNLM"/>
    </source>
</evidence>
<accession>A0AAX1PFP6</accession>
<dbReference type="Gene3D" id="1.25.40.10">
    <property type="entry name" value="Tetratricopeptide repeat domain"/>
    <property type="match status" value="1"/>
</dbReference>
<dbReference type="AlphaFoldDB" id="A0AAX1PFP6"/>
<dbReference type="InterPro" id="IPR011990">
    <property type="entry name" value="TPR-like_helical_dom_sf"/>
</dbReference>
<organism evidence="1 2">
    <name type="scientific">Aeromonas salmonicida</name>
    <dbReference type="NCBI Taxonomy" id="645"/>
    <lineage>
        <taxon>Bacteria</taxon>
        <taxon>Pseudomonadati</taxon>
        <taxon>Pseudomonadota</taxon>
        <taxon>Gammaproteobacteria</taxon>
        <taxon>Aeromonadales</taxon>
        <taxon>Aeromonadaceae</taxon>
        <taxon>Aeromonas</taxon>
    </lineage>
</organism>